<sequence length="67" mass="7769">MSISSIFSSESGRLMNFMMTKIHSADKVYHLRAKREKAESVGQIAKFNRRYGLEKQENSENSENNQK</sequence>
<dbReference type="AlphaFoldDB" id="A0A1R3ILX4"/>
<evidence type="ECO:0000313" key="2">
    <source>
        <dbReference type="Proteomes" id="UP000188268"/>
    </source>
</evidence>
<reference evidence="1 2" key="1">
    <citation type="submission" date="2013-09" db="EMBL/GenBank/DDBJ databases">
        <title>Corchorus capsularis genome sequencing.</title>
        <authorList>
            <person name="Alam M."/>
            <person name="Haque M.S."/>
            <person name="Islam M.S."/>
            <person name="Emdad E.M."/>
            <person name="Islam M.M."/>
            <person name="Ahmed B."/>
            <person name="Halim A."/>
            <person name="Hossen Q.M.M."/>
            <person name="Hossain M.Z."/>
            <person name="Ahmed R."/>
            <person name="Khan M.M."/>
            <person name="Islam R."/>
            <person name="Rashid M.M."/>
            <person name="Khan S.A."/>
            <person name="Rahman M.S."/>
            <person name="Alam M."/>
        </authorList>
    </citation>
    <scope>NUCLEOTIDE SEQUENCE [LARGE SCALE GENOMIC DNA]</scope>
    <source>
        <strain evidence="2">cv. CVL-1</strain>
        <tissue evidence="1">Whole seedling</tissue>
    </source>
</reference>
<dbReference type="Proteomes" id="UP000188268">
    <property type="component" value="Unassembled WGS sequence"/>
</dbReference>
<dbReference type="PANTHER" id="PTHR37264:SF1">
    <property type="entry name" value="RIBOSOMAL PROTEIN L31"/>
    <property type="match status" value="1"/>
</dbReference>
<keyword evidence="1" id="KW-0687">Ribonucleoprotein</keyword>
<protein>
    <submittedName>
        <fullName evidence="1">Ribosomal protein L31</fullName>
    </submittedName>
</protein>
<dbReference type="OrthoDB" id="1840965at2759"/>
<organism evidence="1 2">
    <name type="scientific">Corchorus capsularis</name>
    <name type="common">Jute</name>
    <dbReference type="NCBI Taxonomy" id="210143"/>
    <lineage>
        <taxon>Eukaryota</taxon>
        <taxon>Viridiplantae</taxon>
        <taxon>Streptophyta</taxon>
        <taxon>Embryophyta</taxon>
        <taxon>Tracheophyta</taxon>
        <taxon>Spermatophyta</taxon>
        <taxon>Magnoliopsida</taxon>
        <taxon>eudicotyledons</taxon>
        <taxon>Gunneridae</taxon>
        <taxon>Pentapetalae</taxon>
        <taxon>rosids</taxon>
        <taxon>malvids</taxon>
        <taxon>Malvales</taxon>
        <taxon>Malvaceae</taxon>
        <taxon>Grewioideae</taxon>
        <taxon>Apeibeae</taxon>
        <taxon>Corchorus</taxon>
    </lineage>
</organism>
<keyword evidence="2" id="KW-1185">Reference proteome</keyword>
<evidence type="ECO:0000313" key="1">
    <source>
        <dbReference type="EMBL" id="OMO83556.1"/>
    </source>
</evidence>
<dbReference type="OMA" id="TGKVYHF"/>
<gene>
    <name evidence="1" type="ORF">CCACVL1_11353</name>
</gene>
<proteinExistence type="predicted"/>
<dbReference type="EMBL" id="AWWV01009856">
    <property type="protein sequence ID" value="OMO83556.1"/>
    <property type="molecule type" value="Genomic_DNA"/>
</dbReference>
<dbReference type="STRING" id="210143.A0A1R3ILX4"/>
<keyword evidence="1" id="KW-0689">Ribosomal protein</keyword>
<accession>A0A1R3ILX4</accession>
<comment type="caution">
    <text evidence="1">The sequence shown here is derived from an EMBL/GenBank/DDBJ whole genome shotgun (WGS) entry which is preliminary data.</text>
</comment>
<dbReference type="GO" id="GO:0005840">
    <property type="term" value="C:ribosome"/>
    <property type="evidence" value="ECO:0007669"/>
    <property type="project" value="UniProtKB-KW"/>
</dbReference>
<name>A0A1R3ILX4_COCAP</name>
<dbReference type="Gramene" id="OMO83556">
    <property type="protein sequence ID" value="OMO83556"/>
    <property type="gene ID" value="CCACVL1_11353"/>
</dbReference>
<dbReference type="PANTHER" id="PTHR37264">
    <property type="entry name" value="RIBOSOMAL PROTEIN L31"/>
    <property type="match status" value="1"/>
</dbReference>